<protein>
    <submittedName>
        <fullName evidence="3">SGNH hydrolase</fullName>
    </submittedName>
</protein>
<accession>A0A6A6U681</accession>
<keyword evidence="1" id="KW-0732">Signal</keyword>
<evidence type="ECO:0000256" key="1">
    <source>
        <dbReference type="SAM" id="SignalP"/>
    </source>
</evidence>
<dbReference type="Proteomes" id="UP000799302">
    <property type="component" value="Unassembled WGS sequence"/>
</dbReference>
<evidence type="ECO:0000313" key="3">
    <source>
        <dbReference type="EMBL" id="KAF2667795.1"/>
    </source>
</evidence>
<dbReference type="InterPro" id="IPR036514">
    <property type="entry name" value="SGNH_hydro_sf"/>
</dbReference>
<evidence type="ECO:0000259" key="2">
    <source>
        <dbReference type="Pfam" id="PF13472"/>
    </source>
</evidence>
<dbReference type="GO" id="GO:0016788">
    <property type="term" value="F:hydrolase activity, acting on ester bonds"/>
    <property type="evidence" value="ECO:0007669"/>
    <property type="project" value="InterPro"/>
</dbReference>
<sequence length="392" mass="44246">MKRILNWSLATVLSQIPLFQSSIPDLDDQSWIQRWTAVGDSYASGLGTGLRLDYGCSRYAGGYPNLMETDERFGLNPNRTFQYLACSGLKSTEILTKQVPHVLDNQDLITISAGGNDVALGDVLDSCIFQWKHGNSARCDAALVRSQELIDTVLETNVDLLIDSLVTKLSPNGRIYYPGYAQFFGDSVSCNNISWSVWPRMPPSDRQNLTIERRVRMNHMVSQVNKKLKQSIDKAGENVIFIDWDWTFAQAGGRFCENGTREPAPQRQGLLFFEWNTMDDGDDPNLLIRPGDPVPSDSFEGDIGKWVLETLTKHPDWQFGPVGTEPIAIYPAVMERLIDSQGLRAQLGFDDYVFWFLPDSWKRVFHPRALGQRLIADMIIHAMAVEKANMVF</sequence>
<dbReference type="PANTHER" id="PTHR37981">
    <property type="entry name" value="LIPASE 2"/>
    <property type="match status" value="1"/>
</dbReference>
<evidence type="ECO:0000313" key="4">
    <source>
        <dbReference type="Proteomes" id="UP000799302"/>
    </source>
</evidence>
<feature type="signal peptide" evidence="1">
    <location>
        <begin position="1"/>
        <end position="21"/>
    </location>
</feature>
<feature type="chain" id="PRO_5025622015" evidence="1">
    <location>
        <begin position="22"/>
        <end position="392"/>
    </location>
</feature>
<dbReference type="OrthoDB" id="21678at2759"/>
<dbReference type="EMBL" id="MU004237">
    <property type="protein sequence ID" value="KAF2667795.1"/>
    <property type="molecule type" value="Genomic_DNA"/>
</dbReference>
<keyword evidence="3" id="KW-0378">Hydrolase</keyword>
<dbReference type="GO" id="GO:0006629">
    <property type="term" value="P:lipid metabolic process"/>
    <property type="evidence" value="ECO:0007669"/>
    <property type="project" value="TreeGrafter"/>
</dbReference>
<gene>
    <name evidence="3" type="ORF">BT63DRAFT_426642</name>
</gene>
<dbReference type="CDD" id="cd01823">
    <property type="entry name" value="SEST_like"/>
    <property type="match status" value="1"/>
</dbReference>
<dbReference type="PANTHER" id="PTHR37981:SF1">
    <property type="entry name" value="SGNH HYDROLASE-TYPE ESTERASE DOMAIN-CONTAINING PROTEIN"/>
    <property type="match status" value="1"/>
</dbReference>
<reference evidence="3" key="1">
    <citation type="journal article" date="2020" name="Stud. Mycol.">
        <title>101 Dothideomycetes genomes: a test case for predicting lifestyles and emergence of pathogens.</title>
        <authorList>
            <person name="Haridas S."/>
            <person name="Albert R."/>
            <person name="Binder M."/>
            <person name="Bloem J."/>
            <person name="Labutti K."/>
            <person name="Salamov A."/>
            <person name="Andreopoulos B."/>
            <person name="Baker S."/>
            <person name="Barry K."/>
            <person name="Bills G."/>
            <person name="Bluhm B."/>
            <person name="Cannon C."/>
            <person name="Castanera R."/>
            <person name="Culley D."/>
            <person name="Daum C."/>
            <person name="Ezra D."/>
            <person name="Gonzalez J."/>
            <person name="Henrissat B."/>
            <person name="Kuo A."/>
            <person name="Liang C."/>
            <person name="Lipzen A."/>
            <person name="Lutzoni F."/>
            <person name="Magnuson J."/>
            <person name="Mondo S."/>
            <person name="Nolan M."/>
            <person name="Ohm R."/>
            <person name="Pangilinan J."/>
            <person name="Park H.-J."/>
            <person name="Ramirez L."/>
            <person name="Alfaro M."/>
            <person name="Sun H."/>
            <person name="Tritt A."/>
            <person name="Yoshinaga Y."/>
            <person name="Zwiers L.-H."/>
            <person name="Turgeon B."/>
            <person name="Goodwin S."/>
            <person name="Spatafora J."/>
            <person name="Crous P."/>
            <person name="Grigoriev I."/>
        </authorList>
    </citation>
    <scope>NUCLEOTIDE SEQUENCE</scope>
    <source>
        <strain evidence="3">CBS 115976</strain>
    </source>
</reference>
<name>A0A6A6U681_9PEZI</name>
<organism evidence="3 4">
    <name type="scientific">Microthyrium microscopicum</name>
    <dbReference type="NCBI Taxonomy" id="703497"/>
    <lineage>
        <taxon>Eukaryota</taxon>
        <taxon>Fungi</taxon>
        <taxon>Dikarya</taxon>
        <taxon>Ascomycota</taxon>
        <taxon>Pezizomycotina</taxon>
        <taxon>Dothideomycetes</taxon>
        <taxon>Dothideomycetes incertae sedis</taxon>
        <taxon>Microthyriales</taxon>
        <taxon>Microthyriaceae</taxon>
        <taxon>Microthyrium</taxon>
    </lineage>
</organism>
<dbReference type="SUPFAM" id="SSF52266">
    <property type="entry name" value="SGNH hydrolase"/>
    <property type="match status" value="1"/>
</dbReference>
<feature type="domain" description="SGNH hydrolase-type esterase" evidence="2">
    <location>
        <begin position="37"/>
        <end position="253"/>
    </location>
</feature>
<dbReference type="InterPro" id="IPR013830">
    <property type="entry name" value="SGNH_hydro"/>
</dbReference>
<dbReference type="AlphaFoldDB" id="A0A6A6U681"/>
<dbReference type="Pfam" id="PF13472">
    <property type="entry name" value="Lipase_GDSL_2"/>
    <property type="match status" value="1"/>
</dbReference>
<keyword evidence="4" id="KW-1185">Reference proteome</keyword>
<dbReference type="Gene3D" id="3.40.50.1110">
    <property type="entry name" value="SGNH hydrolase"/>
    <property type="match status" value="1"/>
</dbReference>
<proteinExistence type="predicted"/>
<dbReference type="InterPro" id="IPR037460">
    <property type="entry name" value="SEST-like"/>
</dbReference>